<dbReference type="Proteomes" id="UP000503087">
    <property type="component" value="Segment"/>
</dbReference>
<evidence type="ECO:0000313" key="1">
    <source>
        <dbReference type="EMBL" id="QJP03696.1"/>
    </source>
</evidence>
<keyword evidence="2" id="KW-1185">Reference proteome</keyword>
<evidence type="ECO:0000313" key="2">
    <source>
        <dbReference type="Proteomes" id="UP000503087"/>
    </source>
</evidence>
<organism evidence="1 2">
    <name type="scientific">Fowl aviadenovirus 5</name>
    <dbReference type="NCBI Taxonomy" id="172861"/>
    <lineage>
        <taxon>Viruses</taxon>
        <taxon>Varidnaviria</taxon>
        <taxon>Bamfordvirae</taxon>
        <taxon>Preplasmiviricota</taxon>
        <taxon>Polisuviricotina</taxon>
        <taxon>Pharingeaviricetes</taxon>
        <taxon>Rowavirales</taxon>
        <taxon>Adenoviridae</taxon>
        <taxon>Aviadenovirus</taxon>
        <taxon>Aviadenovirus quintum</taxon>
        <taxon>Fowl aviadenovirus B</taxon>
    </lineage>
</organism>
<reference evidence="1" key="1">
    <citation type="submission" date="2019-04" db="EMBL/GenBank/DDBJ databases">
        <title>Genomic characteristics of fowl adenovirus 5 from ducks related with egg-drop syndrome in China.</title>
        <authorList>
            <person name="Chen H."/>
        </authorList>
    </citation>
    <scope>NUCLEOTIDE SEQUENCE [LARGE SCALE GENOMIC DNA]</scope>
    <source>
        <strain evidence="1">LYG</strain>
    </source>
</reference>
<sequence>MATPLYTATTPYGTPLYTPCTGDHPLWTPPCTPPCTFFSIGYNGTLPPCV</sequence>
<protein>
    <submittedName>
        <fullName evidence="1">ORF29B</fullName>
    </submittedName>
</protein>
<name>A0A6M3Z508_9ADEN</name>
<dbReference type="EMBL" id="MK757473">
    <property type="protein sequence ID" value="QJP03696.1"/>
    <property type="molecule type" value="Genomic_DNA"/>
</dbReference>
<proteinExistence type="predicted"/>
<accession>A0A6M3Z508</accession>